<evidence type="ECO:0000256" key="12">
    <source>
        <dbReference type="ARBA" id="ARBA00047838"/>
    </source>
</evidence>
<keyword evidence="9 13" id="KW-0368">Histidine biosynthesis</keyword>
<evidence type="ECO:0000313" key="14">
    <source>
        <dbReference type="EMBL" id="CAD7254922.1"/>
    </source>
</evidence>
<organism evidence="14">
    <name type="scientific">Darwinula stevensoni</name>
    <dbReference type="NCBI Taxonomy" id="69355"/>
    <lineage>
        <taxon>Eukaryota</taxon>
        <taxon>Metazoa</taxon>
        <taxon>Ecdysozoa</taxon>
        <taxon>Arthropoda</taxon>
        <taxon>Crustacea</taxon>
        <taxon>Oligostraca</taxon>
        <taxon>Ostracoda</taxon>
        <taxon>Podocopa</taxon>
        <taxon>Podocopida</taxon>
        <taxon>Darwinulocopina</taxon>
        <taxon>Darwinuloidea</taxon>
        <taxon>Darwinulidae</taxon>
        <taxon>Darwinula</taxon>
    </lineage>
</organism>
<evidence type="ECO:0000256" key="1">
    <source>
        <dbReference type="ARBA" id="ARBA00000901"/>
    </source>
</evidence>
<dbReference type="InterPro" id="IPR004651">
    <property type="entry name" value="HisF"/>
</dbReference>
<dbReference type="GO" id="GO:0003949">
    <property type="term" value="F:1-(5-phosphoribosyl)-5-[(5-phosphoribosylamino)methylideneamino]imidazole-4-carboxamide isomerase activity"/>
    <property type="evidence" value="ECO:0007669"/>
    <property type="project" value="UniProtKB-EC"/>
</dbReference>
<accession>A0A7R9FTU4</accession>
<reference evidence="14" key="1">
    <citation type="submission" date="2020-11" db="EMBL/GenBank/DDBJ databases">
        <authorList>
            <person name="Tran Van P."/>
        </authorList>
    </citation>
    <scope>NUCLEOTIDE SEQUENCE</scope>
</reference>
<sequence length="525" mass="57367">MEAAFMKAFKQKPIFGVCVGQQMLFETSQEGDATCLGVYRGTVDRFPVSDTLKIPHMGWNQVKQLQNHPMWSGIDNFANFYFVHSYYVHPSDTQIILGSTQYGVDFASCVGKDNVFATQFHPEKTIDIKDGKCVRLVQGDMDQVTIFSEDPIEMALKWVDLGAERLHLVDLDGAVAGKPKNEGLIKELIAEIGEDFPIQLGGGIRNLDTIESYLNDGLSYVIIGTAAIKNPGFLQDACLAFPRQIIVGLDAKDGKVATDGWSKMTGHDVIDLAKKYEDYGVESIIYTDIGRDGMLQGINWEATLRLAQAADIPVIASGGLAGMKDIEVLCEHGDTRIEGVICGRAIYSGDLDFAKALDYRIIPCLDVNAGRVVKGVNFVELKDAGDPVEVAKRYYDQGADEITFLDITATSDDRDLILHMIEAVAKQTFIPLTVGGGIRTNQDVRRLLNAGADKVSINSAALLNPDLVNDVCDYYGSQCIVIAIDAKQVSSQGEPPRWEVFTHGGRKSTGINAVAWAKEVVERGA</sequence>
<dbReference type="HAMAP" id="MF_01014">
    <property type="entry name" value="HisA"/>
    <property type="match status" value="1"/>
</dbReference>
<dbReference type="CDD" id="cd04732">
    <property type="entry name" value="HisA"/>
    <property type="match status" value="1"/>
</dbReference>
<dbReference type="InterPro" id="IPR006062">
    <property type="entry name" value="His_biosynth"/>
</dbReference>
<evidence type="ECO:0000256" key="2">
    <source>
        <dbReference type="ARBA" id="ARBA00004496"/>
    </source>
</evidence>
<evidence type="ECO:0000313" key="15">
    <source>
        <dbReference type="Proteomes" id="UP000677054"/>
    </source>
</evidence>
<protein>
    <recommendedName>
        <fullName evidence="16">1-(5-phosphoribosyl)-5-((5-phosphoribosylamino)methylideneamino)imidazole-4-carboxamide isomerase</fullName>
    </recommendedName>
</protein>
<dbReference type="GO" id="GO:0000105">
    <property type="term" value="P:L-histidine biosynthetic process"/>
    <property type="evidence" value="ECO:0007669"/>
    <property type="project" value="UniProtKB-UniPathway"/>
</dbReference>
<evidence type="ECO:0008006" key="16">
    <source>
        <dbReference type="Google" id="ProtNLM"/>
    </source>
</evidence>
<dbReference type="GO" id="GO:0000107">
    <property type="term" value="F:imidazoleglycerol-phosphate synthase activity"/>
    <property type="evidence" value="ECO:0007669"/>
    <property type="project" value="InterPro"/>
</dbReference>
<dbReference type="SUPFAM" id="SSF52317">
    <property type="entry name" value="Class I glutamine amidotransferase-like"/>
    <property type="match status" value="1"/>
</dbReference>
<comment type="catalytic activity">
    <reaction evidence="12">
        <text>5-[(5-phospho-1-deoxy-D-ribulos-1-ylimino)methylamino]-1-(5-phospho-beta-D-ribosyl)imidazole-4-carboxamide + L-glutamine = D-erythro-1-(imidazol-4-yl)glycerol 3-phosphate + 5-amino-1-(5-phospho-beta-D-ribosyl)imidazole-4-carboxamide + L-glutamate + H(+)</text>
        <dbReference type="Rhea" id="RHEA:24793"/>
        <dbReference type="ChEBI" id="CHEBI:15378"/>
        <dbReference type="ChEBI" id="CHEBI:29985"/>
        <dbReference type="ChEBI" id="CHEBI:58278"/>
        <dbReference type="ChEBI" id="CHEBI:58359"/>
        <dbReference type="ChEBI" id="CHEBI:58475"/>
        <dbReference type="ChEBI" id="CHEBI:58525"/>
        <dbReference type="EC" id="4.3.2.10"/>
    </reaction>
</comment>
<dbReference type="UniPathway" id="UPA00031">
    <property type="reaction ID" value="UER00009"/>
</dbReference>
<dbReference type="CDD" id="cd04731">
    <property type="entry name" value="HisF"/>
    <property type="match status" value="1"/>
</dbReference>
<evidence type="ECO:0000256" key="6">
    <source>
        <dbReference type="ARBA" id="ARBA00022490"/>
    </source>
</evidence>
<dbReference type="GO" id="GO:0004359">
    <property type="term" value="F:glutaminase activity"/>
    <property type="evidence" value="ECO:0007669"/>
    <property type="project" value="UniProtKB-EC"/>
</dbReference>
<proteinExistence type="inferred from homology"/>
<dbReference type="AlphaFoldDB" id="A0A7R9FTU4"/>
<evidence type="ECO:0000256" key="4">
    <source>
        <dbReference type="ARBA" id="ARBA00005133"/>
    </source>
</evidence>
<dbReference type="InterPro" id="IPR006063">
    <property type="entry name" value="HisA_bact_arch"/>
</dbReference>
<comment type="pathway">
    <text evidence="3">Amino-acid biosynthesis; L-histidine biosynthesis; L-histidine from 5-phospho-alpha-D-ribose 1-diphosphate: step 5/9.</text>
</comment>
<dbReference type="EMBL" id="LR913865">
    <property type="protein sequence ID" value="CAD7254922.1"/>
    <property type="molecule type" value="Genomic_DNA"/>
</dbReference>
<evidence type="ECO:0000256" key="10">
    <source>
        <dbReference type="ARBA" id="ARBA00023235"/>
    </source>
</evidence>
<dbReference type="PROSITE" id="PS51273">
    <property type="entry name" value="GATASE_TYPE_1"/>
    <property type="match status" value="1"/>
</dbReference>
<dbReference type="Pfam" id="PF00977">
    <property type="entry name" value="His_biosynth"/>
    <property type="match status" value="2"/>
</dbReference>
<dbReference type="NCBIfam" id="TIGR00007">
    <property type="entry name" value="1-(5-phosphoribosyl)-5-[(5-phosphoribosylamino)methylideneamino]imidazole-4-carboxamide isomerase"/>
    <property type="match status" value="1"/>
</dbReference>
<keyword evidence="6" id="KW-0963">Cytoplasm</keyword>
<dbReference type="InterPro" id="IPR029062">
    <property type="entry name" value="Class_I_gatase-like"/>
</dbReference>
<dbReference type="GO" id="GO:0005737">
    <property type="term" value="C:cytoplasm"/>
    <property type="evidence" value="ECO:0007669"/>
    <property type="project" value="UniProtKB-SubCell"/>
</dbReference>
<dbReference type="PANTHER" id="PTHR21235:SF2">
    <property type="entry name" value="IMIDAZOLE GLYCEROL PHOSPHATE SYNTHASE HISHF"/>
    <property type="match status" value="1"/>
</dbReference>
<comment type="similarity">
    <text evidence="5 13">Belongs to the HisA/HisF family.</text>
</comment>
<comment type="pathway">
    <text evidence="4">Amino-acid biosynthesis; L-histidine biosynthesis; L-histidine from 5-phospho-alpha-D-ribose 1-diphosphate: step 4/9.</text>
</comment>
<comment type="subcellular location">
    <subcellularLocation>
        <location evidence="2">Cytoplasm</location>
    </subcellularLocation>
</comment>
<dbReference type="SUPFAM" id="SSF51366">
    <property type="entry name" value="Ribulose-phoshate binding barrel"/>
    <property type="match status" value="2"/>
</dbReference>
<name>A0A7R9FTU4_9CRUS</name>
<evidence type="ECO:0000256" key="13">
    <source>
        <dbReference type="RuleBase" id="RU003657"/>
    </source>
</evidence>
<evidence type="ECO:0000256" key="3">
    <source>
        <dbReference type="ARBA" id="ARBA00005091"/>
    </source>
</evidence>
<dbReference type="InterPro" id="IPR013785">
    <property type="entry name" value="Aldolase_TIM"/>
</dbReference>
<keyword evidence="11" id="KW-0456">Lyase</keyword>
<dbReference type="InterPro" id="IPR050064">
    <property type="entry name" value="IGPS_HisA/HisF"/>
</dbReference>
<dbReference type="InterPro" id="IPR023016">
    <property type="entry name" value="HisA/PriA"/>
</dbReference>
<dbReference type="InterPro" id="IPR011060">
    <property type="entry name" value="RibuloseP-bd_barrel"/>
</dbReference>
<keyword evidence="15" id="KW-1185">Reference proteome</keyword>
<gene>
    <name evidence="14" type="ORF">DSTB1V02_LOCUS14668</name>
</gene>
<dbReference type="Proteomes" id="UP000677054">
    <property type="component" value="Unassembled WGS sequence"/>
</dbReference>
<dbReference type="NCBIfam" id="TIGR01855">
    <property type="entry name" value="IMP_synth_hisH"/>
    <property type="match status" value="1"/>
</dbReference>
<dbReference type="Gene3D" id="3.40.50.880">
    <property type="match status" value="1"/>
</dbReference>
<dbReference type="FunFam" id="3.20.20.70:FF:000009">
    <property type="entry name" value="1-(5-phosphoribosyl)-5-[(5-phosphoribosylamino)methylideneamino] imidazole-4-carboxamide isomerase"/>
    <property type="match status" value="1"/>
</dbReference>
<evidence type="ECO:0000256" key="5">
    <source>
        <dbReference type="ARBA" id="ARBA00009667"/>
    </source>
</evidence>
<keyword evidence="8" id="KW-0315">Glutamine amidotransferase</keyword>
<dbReference type="Gene3D" id="3.20.20.70">
    <property type="entry name" value="Aldolase class I"/>
    <property type="match status" value="2"/>
</dbReference>
<dbReference type="EMBL" id="CAJPEV010014347">
    <property type="protein sequence ID" value="CAG0906937.1"/>
    <property type="molecule type" value="Genomic_DNA"/>
</dbReference>
<dbReference type="OrthoDB" id="10059628at2759"/>
<evidence type="ECO:0000256" key="11">
    <source>
        <dbReference type="ARBA" id="ARBA00023239"/>
    </source>
</evidence>
<keyword evidence="10" id="KW-0413">Isomerase</keyword>
<comment type="catalytic activity">
    <reaction evidence="1">
        <text>1-(5-phospho-beta-D-ribosyl)-5-[(5-phospho-beta-D-ribosylamino)methylideneamino]imidazole-4-carboxamide = 5-[(5-phospho-1-deoxy-D-ribulos-1-ylimino)methylamino]-1-(5-phospho-beta-D-ribosyl)imidazole-4-carboxamide</text>
        <dbReference type="Rhea" id="RHEA:15469"/>
        <dbReference type="ChEBI" id="CHEBI:58435"/>
        <dbReference type="ChEBI" id="CHEBI:58525"/>
        <dbReference type="EC" id="5.3.1.16"/>
    </reaction>
</comment>
<keyword evidence="7 13" id="KW-0028">Amino-acid biosynthesis</keyword>
<dbReference type="GO" id="GO:0016829">
    <property type="term" value="F:lyase activity"/>
    <property type="evidence" value="ECO:0007669"/>
    <property type="project" value="UniProtKB-KW"/>
</dbReference>
<evidence type="ECO:0000256" key="7">
    <source>
        <dbReference type="ARBA" id="ARBA00022605"/>
    </source>
</evidence>
<dbReference type="InterPro" id="IPR010139">
    <property type="entry name" value="Imidazole-glycPsynth_HisH"/>
</dbReference>
<feature type="non-terminal residue" evidence="14">
    <location>
        <position position="1"/>
    </location>
</feature>
<evidence type="ECO:0000256" key="9">
    <source>
        <dbReference type="ARBA" id="ARBA00023102"/>
    </source>
</evidence>
<evidence type="ECO:0000256" key="8">
    <source>
        <dbReference type="ARBA" id="ARBA00022962"/>
    </source>
</evidence>
<dbReference type="PANTHER" id="PTHR21235">
    <property type="entry name" value="IMIDAZOLE GLYCEROL PHOSPHATE SYNTHASE SUBUNIT HISF/H IGP SYNTHASE SUBUNIT HISF/H"/>
    <property type="match status" value="1"/>
</dbReference>